<name>A0A4S8LSQ8_DENBC</name>
<dbReference type="Gene3D" id="1.10.1040.10">
    <property type="entry name" value="N-(1-d-carboxylethyl)-l-norvaline Dehydrogenase, domain 2"/>
    <property type="match status" value="1"/>
</dbReference>
<dbReference type="InterPro" id="IPR013328">
    <property type="entry name" value="6PGD_dom2"/>
</dbReference>
<accession>A0A4S8LSQ8</accession>
<dbReference type="InterPro" id="IPR015814">
    <property type="entry name" value="Pgluconate_DH_NAD-bd_C"/>
</dbReference>
<protein>
    <recommendedName>
        <fullName evidence="1">Phosphogluconate dehydrogenase NAD-binding putative C-terminal domain-containing protein</fullName>
    </recommendedName>
</protein>
<feature type="domain" description="Phosphogluconate dehydrogenase NAD-binding putative C-terminal" evidence="1">
    <location>
        <begin position="91"/>
        <end position="159"/>
    </location>
</feature>
<reference evidence="2 3" key="1">
    <citation type="journal article" date="2019" name="Nat. Ecol. Evol.">
        <title>Megaphylogeny resolves global patterns of mushroom evolution.</title>
        <authorList>
            <person name="Varga T."/>
            <person name="Krizsan K."/>
            <person name="Foldi C."/>
            <person name="Dima B."/>
            <person name="Sanchez-Garcia M."/>
            <person name="Sanchez-Ramirez S."/>
            <person name="Szollosi G.J."/>
            <person name="Szarkandi J.G."/>
            <person name="Papp V."/>
            <person name="Albert L."/>
            <person name="Andreopoulos W."/>
            <person name="Angelini C."/>
            <person name="Antonin V."/>
            <person name="Barry K.W."/>
            <person name="Bougher N.L."/>
            <person name="Buchanan P."/>
            <person name="Buyck B."/>
            <person name="Bense V."/>
            <person name="Catcheside P."/>
            <person name="Chovatia M."/>
            <person name="Cooper J."/>
            <person name="Damon W."/>
            <person name="Desjardin D."/>
            <person name="Finy P."/>
            <person name="Geml J."/>
            <person name="Haridas S."/>
            <person name="Hughes K."/>
            <person name="Justo A."/>
            <person name="Karasinski D."/>
            <person name="Kautmanova I."/>
            <person name="Kiss B."/>
            <person name="Kocsube S."/>
            <person name="Kotiranta H."/>
            <person name="LaButti K.M."/>
            <person name="Lechner B.E."/>
            <person name="Liimatainen K."/>
            <person name="Lipzen A."/>
            <person name="Lukacs Z."/>
            <person name="Mihaltcheva S."/>
            <person name="Morgado L.N."/>
            <person name="Niskanen T."/>
            <person name="Noordeloos M.E."/>
            <person name="Ohm R.A."/>
            <person name="Ortiz-Santana B."/>
            <person name="Ovrebo C."/>
            <person name="Racz N."/>
            <person name="Riley R."/>
            <person name="Savchenko A."/>
            <person name="Shiryaev A."/>
            <person name="Soop K."/>
            <person name="Spirin V."/>
            <person name="Szebenyi C."/>
            <person name="Tomsovsky M."/>
            <person name="Tulloss R.E."/>
            <person name="Uehling J."/>
            <person name="Grigoriev I.V."/>
            <person name="Vagvolgyi C."/>
            <person name="Papp T."/>
            <person name="Martin F.M."/>
            <person name="Miettinen O."/>
            <person name="Hibbett D.S."/>
            <person name="Nagy L.G."/>
        </authorList>
    </citation>
    <scope>NUCLEOTIDE SEQUENCE [LARGE SCALE GENOMIC DNA]</scope>
    <source>
        <strain evidence="2 3">CBS 962.96</strain>
    </source>
</reference>
<evidence type="ECO:0000259" key="1">
    <source>
        <dbReference type="Pfam" id="PF09130"/>
    </source>
</evidence>
<dbReference type="AlphaFoldDB" id="A0A4S8LSQ8"/>
<dbReference type="EMBL" id="ML179293">
    <property type="protein sequence ID" value="THU91958.1"/>
    <property type="molecule type" value="Genomic_DNA"/>
</dbReference>
<proteinExistence type="predicted"/>
<gene>
    <name evidence="2" type="ORF">K435DRAFT_800874</name>
</gene>
<dbReference type="Pfam" id="PF09130">
    <property type="entry name" value="DUF1932"/>
    <property type="match status" value="1"/>
</dbReference>
<dbReference type="InterPro" id="IPR008927">
    <property type="entry name" value="6-PGluconate_DH-like_C_sf"/>
</dbReference>
<dbReference type="Proteomes" id="UP000297245">
    <property type="component" value="Unassembled WGS sequence"/>
</dbReference>
<organism evidence="2 3">
    <name type="scientific">Dendrothele bispora (strain CBS 962.96)</name>
    <dbReference type="NCBI Taxonomy" id="1314807"/>
    <lineage>
        <taxon>Eukaryota</taxon>
        <taxon>Fungi</taxon>
        <taxon>Dikarya</taxon>
        <taxon>Basidiomycota</taxon>
        <taxon>Agaricomycotina</taxon>
        <taxon>Agaricomycetes</taxon>
        <taxon>Agaricomycetidae</taxon>
        <taxon>Agaricales</taxon>
        <taxon>Agaricales incertae sedis</taxon>
        <taxon>Dendrothele</taxon>
    </lineage>
</organism>
<sequence>MRKMKRMFEGTRIKVIDGLLIGEPPSEKYNPGLYLSADPEDSAALDDLVGIATRFGEGSKCGDTSATKMTNSGIVKGAIGLFVSMILAANASSPATTDALVHSLCISQPAFLDQIARLIPDLMPKAYRFVGEFEEFAESVAGTECREVYEGMIKIFEKVAEAHENQEKDINVLIKFAAEAQRSWESNTGVTGEPEHDKSYLYSVLGGGEL</sequence>
<dbReference type="OrthoDB" id="9988102at2759"/>
<evidence type="ECO:0000313" key="3">
    <source>
        <dbReference type="Proteomes" id="UP000297245"/>
    </source>
</evidence>
<evidence type="ECO:0000313" key="2">
    <source>
        <dbReference type="EMBL" id="THU91958.1"/>
    </source>
</evidence>
<dbReference type="SUPFAM" id="SSF48179">
    <property type="entry name" value="6-phosphogluconate dehydrogenase C-terminal domain-like"/>
    <property type="match status" value="1"/>
</dbReference>
<keyword evidence="3" id="KW-1185">Reference proteome</keyword>